<dbReference type="GO" id="GO:0008835">
    <property type="term" value="F:diaminohydroxyphosphoribosylaminopyrimidine deaminase activity"/>
    <property type="evidence" value="ECO:0007669"/>
    <property type="project" value="UniProtKB-EC"/>
</dbReference>
<dbReference type="PROSITE" id="PS51747">
    <property type="entry name" value="CYT_DCMP_DEAMINASES_2"/>
    <property type="match status" value="1"/>
</dbReference>
<dbReference type="PANTHER" id="PTHR38011:SF7">
    <property type="entry name" value="2,5-DIAMINO-6-RIBOSYLAMINO-4(3H)-PYRIMIDINONE 5'-PHOSPHATE REDUCTASE"/>
    <property type="match status" value="1"/>
</dbReference>
<feature type="binding site" evidence="15">
    <location>
        <position position="92"/>
    </location>
    <ligand>
        <name>Zn(2+)</name>
        <dbReference type="ChEBI" id="CHEBI:29105"/>
        <note>catalytic</note>
    </ligand>
</feature>
<evidence type="ECO:0000256" key="13">
    <source>
        <dbReference type="PIRSR" id="PIRSR006769-1"/>
    </source>
</evidence>
<dbReference type="GO" id="GO:0008703">
    <property type="term" value="F:5-amino-6-(5-phosphoribosylamino)uracil reductase activity"/>
    <property type="evidence" value="ECO:0007669"/>
    <property type="project" value="UniProtKB-EC"/>
</dbReference>
<keyword evidence="9 12" id="KW-0521">NADP</keyword>
<dbReference type="CDD" id="cd01284">
    <property type="entry name" value="Riboflavin_deaminase-reductase"/>
    <property type="match status" value="1"/>
</dbReference>
<evidence type="ECO:0000256" key="15">
    <source>
        <dbReference type="PIRSR" id="PIRSR006769-3"/>
    </source>
</evidence>
<dbReference type="EMBL" id="QAYG01000002">
    <property type="protein sequence ID" value="PTW61299.1"/>
    <property type="molecule type" value="Genomic_DNA"/>
</dbReference>
<evidence type="ECO:0000256" key="3">
    <source>
        <dbReference type="ARBA" id="ARBA00004910"/>
    </source>
</evidence>
<keyword evidence="10 12" id="KW-0560">Oxidoreductase</keyword>
<dbReference type="PROSITE" id="PS00903">
    <property type="entry name" value="CYT_DCMP_DEAMINASES_1"/>
    <property type="match status" value="1"/>
</dbReference>
<evidence type="ECO:0000313" key="17">
    <source>
        <dbReference type="EMBL" id="PTW61299.1"/>
    </source>
</evidence>
<comment type="similarity">
    <text evidence="4 12">In the N-terminal section; belongs to the cytidine and deoxycytidylate deaminase family.</text>
</comment>
<accession>A0A2T5VC16</accession>
<dbReference type="Pfam" id="PF01872">
    <property type="entry name" value="RibD_C"/>
    <property type="match status" value="1"/>
</dbReference>
<feature type="binding site" evidence="14">
    <location>
        <position position="238"/>
    </location>
    <ligand>
        <name>NADP(+)</name>
        <dbReference type="ChEBI" id="CHEBI:58349"/>
    </ligand>
</feature>
<keyword evidence="6 12" id="KW-0686">Riboflavin biosynthesis</keyword>
<feature type="binding site" evidence="15">
    <location>
        <position position="126"/>
    </location>
    <ligand>
        <name>Zn(2+)</name>
        <dbReference type="ChEBI" id="CHEBI:29105"/>
        <note>catalytic</note>
    </ligand>
</feature>
<comment type="catalytic activity">
    <reaction evidence="12">
        <text>5-amino-6-(5-phospho-D-ribitylamino)uracil + NADP(+) = 5-amino-6-(5-phospho-D-ribosylamino)uracil + NADPH + H(+)</text>
        <dbReference type="Rhea" id="RHEA:17845"/>
        <dbReference type="ChEBI" id="CHEBI:15378"/>
        <dbReference type="ChEBI" id="CHEBI:57783"/>
        <dbReference type="ChEBI" id="CHEBI:58349"/>
        <dbReference type="ChEBI" id="CHEBI:58421"/>
        <dbReference type="ChEBI" id="CHEBI:58453"/>
        <dbReference type="EC" id="1.1.1.193"/>
    </reaction>
</comment>
<dbReference type="GO" id="GO:0009231">
    <property type="term" value="P:riboflavin biosynthetic process"/>
    <property type="evidence" value="ECO:0007669"/>
    <property type="project" value="UniProtKB-UniPathway"/>
</dbReference>
<feature type="binding site" evidence="14">
    <location>
        <position position="242"/>
    </location>
    <ligand>
        <name>NADP(+)</name>
        <dbReference type="ChEBI" id="CHEBI:58349"/>
    </ligand>
</feature>
<feature type="binding site" evidence="14">
    <location>
        <position position="338"/>
    </location>
    <ligand>
        <name>substrate</name>
    </ligand>
</feature>
<comment type="pathway">
    <text evidence="3 12">Cofactor biosynthesis; riboflavin biosynthesis; 5-amino-6-(D-ribitylamino)uracil from GTP: step 3/4.</text>
</comment>
<evidence type="ECO:0000256" key="9">
    <source>
        <dbReference type="ARBA" id="ARBA00022857"/>
    </source>
</evidence>
<evidence type="ECO:0000256" key="1">
    <source>
        <dbReference type="ARBA" id="ARBA00002151"/>
    </source>
</evidence>
<proteinExistence type="inferred from homology"/>
<keyword evidence="7 12" id="KW-0479">Metal-binding</keyword>
<dbReference type="SUPFAM" id="SSF53927">
    <property type="entry name" value="Cytidine deaminase-like"/>
    <property type="match status" value="1"/>
</dbReference>
<dbReference type="NCBIfam" id="TIGR00326">
    <property type="entry name" value="eubact_ribD"/>
    <property type="match status" value="1"/>
</dbReference>
<evidence type="ECO:0000256" key="7">
    <source>
        <dbReference type="ARBA" id="ARBA00022723"/>
    </source>
</evidence>
<dbReference type="AlphaFoldDB" id="A0A2T5VC16"/>
<name>A0A2T5VC16_9HYPH</name>
<dbReference type="Pfam" id="PF00383">
    <property type="entry name" value="dCMP_cyt_deam_1"/>
    <property type="match status" value="1"/>
</dbReference>
<feature type="domain" description="CMP/dCMP-type deaminase" evidence="16">
    <location>
        <begin position="39"/>
        <end position="165"/>
    </location>
</feature>
<feature type="binding site" evidence="14">
    <location>
        <position position="226"/>
    </location>
    <ligand>
        <name>substrate</name>
    </ligand>
</feature>
<evidence type="ECO:0000256" key="10">
    <source>
        <dbReference type="ARBA" id="ARBA00023002"/>
    </source>
</evidence>
<comment type="similarity">
    <text evidence="5 12">In the C-terminal section; belongs to the HTP reductase family.</text>
</comment>
<feature type="binding site" evidence="15">
    <location>
        <position position="117"/>
    </location>
    <ligand>
        <name>Zn(2+)</name>
        <dbReference type="ChEBI" id="CHEBI:29105"/>
        <note>catalytic</note>
    </ligand>
</feature>
<evidence type="ECO:0000256" key="6">
    <source>
        <dbReference type="ARBA" id="ARBA00022619"/>
    </source>
</evidence>
<dbReference type="EC" id="1.1.1.193" evidence="12"/>
<keyword evidence="12" id="KW-0378">Hydrolase</keyword>
<dbReference type="InterPro" id="IPR004794">
    <property type="entry name" value="Eubact_RibD"/>
</dbReference>
<dbReference type="InterPro" id="IPR002125">
    <property type="entry name" value="CMP_dCMP_dom"/>
</dbReference>
<comment type="cofactor">
    <cofactor evidence="12 15">
        <name>Zn(2+)</name>
        <dbReference type="ChEBI" id="CHEBI:29105"/>
    </cofactor>
    <text evidence="12 15">Binds 1 zinc ion.</text>
</comment>
<comment type="function">
    <text evidence="1 12">Converts 2,5-diamino-6-(ribosylamino)-4(3h)-pyrimidinone 5'-phosphate into 5-amino-6-(ribosylamino)-2,4(1h,3h)-pyrimidinedione 5'-phosphate.</text>
</comment>
<evidence type="ECO:0000256" key="4">
    <source>
        <dbReference type="ARBA" id="ARBA00005259"/>
    </source>
</evidence>
<dbReference type="PANTHER" id="PTHR38011">
    <property type="entry name" value="DIHYDROFOLATE REDUCTASE FAMILY PROTEIN (AFU_ORTHOLOGUE AFUA_8G06820)"/>
    <property type="match status" value="1"/>
</dbReference>
<comment type="caution">
    <text evidence="17">The sequence shown here is derived from an EMBL/GenBank/DDBJ whole genome shotgun (WGS) entry which is preliminary data.</text>
</comment>
<feature type="binding site" evidence="14">
    <location>
        <position position="196"/>
    </location>
    <ligand>
        <name>NADP(+)</name>
        <dbReference type="ChEBI" id="CHEBI:58349"/>
    </ligand>
</feature>
<feature type="binding site" evidence="14">
    <location>
        <position position="265"/>
    </location>
    <ligand>
        <name>NADP(+)</name>
        <dbReference type="ChEBI" id="CHEBI:58349"/>
    </ligand>
</feature>
<evidence type="ECO:0000256" key="11">
    <source>
        <dbReference type="ARBA" id="ARBA00023268"/>
    </source>
</evidence>
<evidence type="ECO:0000259" key="16">
    <source>
        <dbReference type="PROSITE" id="PS51747"/>
    </source>
</evidence>
<evidence type="ECO:0000313" key="18">
    <source>
        <dbReference type="Proteomes" id="UP000244081"/>
    </source>
</evidence>
<dbReference type="PIRSF" id="PIRSF006769">
    <property type="entry name" value="RibD"/>
    <property type="match status" value="1"/>
</dbReference>
<dbReference type="EC" id="3.5.4.26" evidence="12"/>
<organism evidence="17 18">
    <name type="scientific">Breoghania corrubedonensis</name>
    <dbReference type="NCBI Taxonomy" id="665038"/>
    <lineage>
        <taxon>Bacteria</taxon>
        <taxon>Pseudomonadati</taxon>
        <taxon>Pseudomonadota</taxon>
        <taxon>Alphaproteobacteria</taxon>
        <taxon>Hyphomicrobiales</taxon>
        <taxon>Stappiaceae</taxon>
        <taxon>Breoghania</taxon>
    </lineage>
</organism>
<dbReference type="Gene3D" id="3.40.430.10">
    <property type="entry name" value="Dihydrofolate Reductase, subunit A"/>
    <property type="match status" value="1"/>
</dbReference>
<dbReference type="UniPathway" id="UPA00275">
    <property type="reaction ID" value="UER00401"/>
</dbReference>
<dbReference type="Proteomes" id="UP000244081">
    <property type="component" value="Unassembled WGS sequence"/>
</dbReference>
<reference evidence="17 18" key="1">
    <citation type="submission" date="2018-04" db="EMBL/GenBank/DDBJ databases">
        <title>Genomic Encyclopedia of Archaeal and Bacterial Type Strains, Phase II (KMG-II): from individual species to whole genera.</title>
        <authorList>
            <person name="Goeker M."/>
        </authorList>
    </citation>
    <scope>NUCLEOTIDE SEQUENCE [LARGE SCALE GENOMIC DNA]</scope>
    <source>
        <strain evidence="17 18">DSM 23382</strain>
    </source>
</reference>
<dbReference type="GO" id="GO:0008270">
    <property type="term" value="F:zinc ion binding"/>
    <property type="evidence" value="ECO:0007669"/>
    <property type="project" value="InterPro"/>
</dbReference>
<feature type="binding site" evidence="14">
    <location>
        <position position="249"/>
    </location>
    <ligand>
        <name>substrate</name>
    </ligand>
</feature>
<dbReference type="SUPFAM" id="SSF53597">
    <property type="entry name" value="Dihydrofolate reductase-like"/>
    <property type="match status" value="1"/>
</dbReference>
<dbReference type="InterPro" id="IPR016193">
    <property type="entry name" value="Cytidine_deaminase-like"/>
</dbReference>
<sequence>MSGRGSQDVCCEEGAVADASSVSPAAGYDVAPDSGKVLPHDERFMRMALAMGRRTRGVTWPNPSVGAVIVAEKDGVPVVVGRGATAPSGRPHAEVVALAQAGEKARGATAYVTLEPCAHWGRTGPCALALSQAGIARVVIGTSDVNPRVADKGAMMLREAGVEVVRGVLGGECRAANIGHFRRFAEGRPQVALKLAVSADGFIGRRGGGQVLITGREVQRFVHIMRAEADAILVGIGTALADDPMLDVRLDGLADRSPVRYIFDSAARLPIGSQLVKTAGQVPVKVLTTAAATIERTTALIKAGVEVITVPADEAGRIDVRAALHALAHRGVTRLMVEGGAATAESFVKSGLVDEVVLSTGAEPIGEGGIAPLGQMPLETITGNPAFTRVSTRRLGRDRVVHYRREE</sequence>
<evidence type="ECO:0000256" key="5">
    <source>
        <dbReference type="ARBA" id="ARBA00007417"/>
    </source>
</evidence>
<dbReference type="Gene3D" id="3.40.140.10">
    <property type="entry name" value="Cytidine Deaminase, domain 2"/>
    <property type="match status" value="1"/>
</dbReference>
<comment type="catalytic activity">
    <reaction evidence="12">
        <text>2,5-diamino-6-hydroxy-4-(5-phosphoribosylamino)-pyrimidine + H2O + H(+) = 5-amino-6-(5-phospho-D-ribosylamino)uracil + NH4(+)</text>
        <dbReference type="Rhea" id="RHEA:21868"/>
        <dbReference type="ChEBI" id="CHEBI:15377"/>
        <dbReference type="ChEBI" id="CHEBI:15378"/>
        <dbReference type="ChEBI" id="CHEBI:28938"/>
        <dbReference type="ChEBI" id="CHEBI:58453"/>
        <dbReference type="ChEBI" id="CHEBI:58614"/>
        <dbReference type="EC" id="3.5.4.26"/>
    </reaction>
</comment>
<feature type="binding site" evidence="14">
    <location>
        <begin position="340"/>
        <end position="346"/>
    </location>
    <ligand>
        <name>NADP(+)</name>
        <dbReference type="ChEBI" id="CHEBI:58349"/>
    </ligand>
</feature>
<keyword evidence="11" id="KW-0511">Multifunctional enzyme</keyword>
<evidence type="ECO:0000256" key="14">
    <source>
        <dbReference type="PIRSR" id="PIRSR006769-2"/>
    </source>
</evidence>
<dbReference type="InterPro" id="IPR024072">
    <property type="entry name" value="DHFR-like_dom_sf"/>
</dbReference>
<gene>
    <name evidence="17" type="ORF">C8N35_1028</name>
</gene>
<dbReference type="InterPro" id="IPR050765">
    <property type="entry name" value="Riboflavin_Biosynth_HTPR"/>
</dbReference>
<comment type="pathway">
    <text evidence="2 12">Cofactor biosynthesis; riboflavin biosynthesis; 5-amino-6-(D-ribitylamino)uracil from GTP: step 2/4.</text>
</comment>
<protein>
    <recommendedName>
        <fullName evidence="12">Riboflavin biosynthesis protein RibD</fullName>
    </recommendedName>
    <domain>
        <recommendedName>
            <fullName evidence="12">Diaminohydroxyphosphoribosylaminopyrimidine deaminase</fullName>
            <shortName evidence="12">DRAP deaminase</shortName>
            <ecNumber evidence="12">3.5.4.26</ecNumber>
        </recommendedName>
        <alternativeName>
            <fullName evidence="12">Riboflavin-specific deaminase</fullName>
        </alternativeName>
    </domain>
    <domain>
        <recommendedName>
            <fullName evidence="12">5-amino-6-(5-phosphoribosylamino)uracil reductase</fullName>
            <ecNumber evidence="12">1.1.1.193</ecNumber>
        </recommendedName>
        <alternativeName>
            <fullName evidence="12">HTP reductase</fullName>
        </alternativeName>
    </domain>
</protein>
<keyword evidence="8 12" id="KW-0862">Zinc</keyword>
<evidence type="ECO:0000256" key="12">
    <source>
        <dbReference type="PIRNR" id="PIRNR006769"/>
    </source>
</evidence>
<evidence type="ECO:0000256" key="2">
    <source>
        <dbReference type="ARBA" id="ARBA00004882"/>
    </source>
</evidence>
<feature type="active site" description="Proton donor" evidence="13">
    <location>
        <position position="94"/>
    </location>
</feature>
<keyword evidence="18" id="KW-1185">Reference proteome</keyword>
<dbReference type="InterPro" id="IPR002734">
    <property type="entry name" value="RibDG_C"/>
</dbReference>
<dbReference type="InterPro" id="IPR016192">
    <property type="entry name" value="APOBEC/CMP_deaminase_Zn-bd"/>
</dbReference>
<evidence type="ECO:0000256" key="8">
    <source>
        <dbReference type="ARBA" id="ARBA00022833"/>
    </source>
</evidence>
<feature type="binding site" evidence="14">
    <location>
        <position position="246"/>
    </location>
    <ligand>
        <name>substrate</name>
    </ligand>
</feature>